<name>A0ABT7Y396_9VIBR</name>
<dbReference type="SUPFAM" id="SSF56925">
    <property type="entry name" value="OMPA-like"/>
    <property type="match status" value="1"/>
</dbReference>
<dbReference type="Proteomes" id="UP001169719">
    <property type="component" value="Unassembled WGS sequence"/>
</dbReference>
<reference evidence="3" key="1">
    <citation type="submission" date="2024-05" db="EMBL/GenBank/DDBJ databases">
        <title>Genome Sequences of Four Agar- Degrading Marine Bacteria.</title>
        <authorList>
            <person name="Phillips E.K."/>
            <person name="Shaffer J.C."/>
            <person name="Henson M.W."/>
            <person name="Temperton B."/>
            <person name="Thrash C.J."/>
            <person name="Martin M.O."/>
        </authorList>
    </citation>
    <scope>NUCLEOTIDE SEQUENCE</scope>
    <source>
        <strain evidence="3">EKP203</strain>
    </source>
</reference>
<dbReference type="RefSeq" id="WP_289962570.1">
    <property type="nucleotide sequence ID" value="NZ_JAUEOZ010000002.1"/>
</dbReference>
<gene>
    <name evidence="3" type="ORF">QWJ08_14215</name>
</gene>
<organism evidence="3 4">
    <name type="scientific">Vibrio agarivorans</name>
    <dbReference type="NCBI Taxonomy" id="153622"/>
    <lineage>
        <taxon>Bacteria</taxon>
        <taxon>Pseudomonadati</taxon>
        <taxon>Pseudomonadota</taxon>
        <taxon>Gammaproteobacteria</taxon>
        <taxon>Vibrionales</taxon>
        <taxon>Vibrionaceae</taxon>
        <taxon>Vibrio</taxon>
    </lineage>
</organism>
<dbReference type="Pfam" id="PF13505">
    <property type="entry name" value="OMP_b-brl"/>
    <property type="match status" value="1"/>
</dbReference>
<accession>A0ABT7Y396</accession>
<evidence type="ECO:0000313" key="4">
    <source>
        <dbReference type="Proteomes" id="UP001169719"/>
    </source>
</evidence>
<proteinExistence type="predicted"/>
<evidence type="ECO:0000259" key="2">
    <source>
        <dbReference type="Pfam" id="PF13505"/>
    </source>
</evidence>
<dbReference type="Gene3D" id="2.40.160.20">
    <property type="match status" value="1"/>
</dbReference>
<comment type="caution">
    <text evidence="3">The sequence shown here is derived from an EMBL/GenBank/DDBJ whole genome shotgun (WGS) entry which is preliminary data.</text>
</comment>
<protein>
    <submittedName>
        <fullName evidence="3">Outer membrane beta-barrel protein</fullName>
    </submittedName>
</protein>
<keyword evidence="1" id="KW-0732">Signal</keyword>
<evidence type="ECO:0000313" key="3">
    <source>
        <dbReference type="EMBL" id="MDN2482490.1"/>
    </source>
</evidence>
<dbReference type="EMBL" id="JAUEOZ010000002">
    <property type="protein sequence ID" value="MDN2482490.1"/>
    <property type="molecule type" value="Genomic_DNA"/>
</dbReference>
<dbReference type="InterPro" id="IPR027385">
    <property type="entry name" value="Beta-barrel_OMP"/>
</dbReference>
<dbReference type="InterPro" id="IPR011250">
    <property type="entry name" value="OMP/PagP_B-barrel"/>
</dbReference>
<evidence type="ECO:0000256" key="1">
    <source>
        <dbReference type="ARBA" id="ARBA00022729"/>
    </source>
</evidence>
<feature type="domain" description="Outer membrane protein beta-barrel" evidence="2">
    <location>
        <begin position="6"/>
        <end position="192"/>
    </location>
</feature>
<sequence>MRKSLALALLLIPSLANASIRFEYGLSSFNGTDGASSITQQETEYSDGYSVGIGYELNRVVGFYLSKTGGNKFSFREGGSAHYLEHRNDVSTTFIGTDIGYTFGQEVTFKPYVALGYNRMKESLHITEVELDEVISASSVTAKESSFFYGVGARVAYKFVSIDVSLLQPAKSTSIWGSDDKTISKLAFGVRF</sequence>
<keyword evidence="4" id="KW-1185">Reference proteome</keyword>